<dbReference type="SUPFAM" id="SSF52540">
    <property type="entry name" value="P-loop containing nucleoside triphosphate hydrolases"/>
    <property type="match status" value="1"/>
</dbReference>
<proteinExistence type="predicted"/>
<evidence type="ECO:0000256" key="1">
    <source>
        <dbReference type="ARBA" id="ARBA00022741"/>
    </source>
</evidence>
<dbReference type="PANTHER" id="PTHR32309:SF13">
    <property type="entry name" value="FERRIC ENTEROBACTIN TRANSPORT PROTEIN FEPE"/>
    <property type="match status" value="1"/>
</dbReference>
<dbReference type="InterPro" id="IPR027417">
    <property type="entry name" value="P-loop_NTPase"/>
</dbReference>
<dbReference type="AlphaFoldDB" id="J9G0T0"/>
<reference evidence="3" key="1">
    <citation type="journal article" date="2012" name="PLoS ONE">
        <title>Gene sets for utilization of primary and secondary nutrition supplies in the distal gut of endangered iberian lynx.</title>
        <authorList>
            <person name="Alcaide M."/>
            <person name="Messina E."/>
            <person name="Richter M."/>
            <person name="Bargiela R."/>
            <person name="Peplies J."/>
            <person name="Huws S.A."/>
            <person name="Newbold C.J."/>
            <person name="Golyshin P.N."/>
            <person name="Simon M.A."/>
            <person name="Lopez G."/>
            <person name="Yakimov M.M."/>
            <person name="Ferrer M."/>
        </authorList>
    </citation>
    <scope>NUCLEOTIDE SEQUENCE</scope>
</reference>
<dbReference type="GO" id="GO:0005886">
    <property type="term" value="C:plasma membrane"/>
    <property type="evidence" value="ECO:0007669"/>
    <property type="project" value="TreeGrafter"/>
</dbReference>
<dbReference type="CDD" id="cd05387">
    <property type="entry name" value="BY-kinase"/>
    <property type="match status" value="1"/>
</dbReference>
<sequence length="188" mass="20313">MGVGIPVAIIYLISLTQVTIDGRADVEKLTTLPVIGDIPVADEIAGSIAVFENQNNLMSETFRGIRTNLQFLLEEGQKVIMVTSTVSGEGKSFVSANTAISLSLLGKKVVIVGLDIRKPGLNKVFKLSTKEQGVTQFLTDPKRNIMDFVQQSVSYSNLFILPGGAVPPNPTELLARKGLEEAIEQLKQ</sequence>
<gene>
    <name evidence="3" type="ORF">EVA_18724</name>
</gene>
<dbReference type="Pfam" id="PF10609">
    <property type="entry name" value="ParA"/>
    <property type="match status" value="1"/>
</dbReference>
<dbReference type="GO" id="GO:0005524">
    <property type="term" value="F:ATP binding"/>
    <property type="evidence" value="ECO:0007669"/>
    <property type="project" value="UniProtKB-KW"/>
</dbReference>
<dbReference type="EMBL" id="AMCI01007126">
    <property type="protein sequence ID" value="EJW93169.1"/>
    <property type="molecule type" value="Genomic_DNA"/>
</dbReference>
<dbReference type="GO" id="GO:0004713">
    <property type="term" value="F:protein tyrosine kinase activity"/>
    <property type="evidence" value="ECO:0007669"/>
    <property type="project" value="TreeGrafter"/>
</dbReference>
<dbReference type="InterPro" id="IPR033756">
    <property type="entry name" value="YlxH/NBP35"/>
</dbReference>
<evidence type="ECO:0000256" key="2">
    <source>
        <dbReference type="ARBA" id="ARBA00022840"/>
    </source>
</evidence>
<feature type="non-terminal residue" evidence="3">
    <location>
        <position position="188"/>
    </location>
</feature>
<dbReference type="InterPro" id="IPR005702">
    <property type="entry name" value="Wzc-like_C"/>
</dbReference>
<organism evidence="3">
    <name type="scientific">gut metagenome</name>
    <dbReference type="NCBI Taxonomy" id="749906"/>
    <lineage>
        <taxon>unclassified sequences</taxon>
        <taxon>metagenomes</taxon>
        <taxon>organismal metagenomes</taxon>
    </lineage>
</organism>
<evidence type="ECO:0000313" key="3">
    <source>
        <dbReference type="EMBL" id="EJW93169.1"/>
    </source>
</evidence>
<dbReference type="PANTHER" id="PTHR32309">
    <property type="entry name" value="TYROSINE-PROTEIN KINASE"/>
    <property type="match status" value="1"/>
</dbReference>
<comment type="caution">
    <text evidence="3">The sequence shown here is derived from an EMBL/GenBank/DDBJ whole genome shotgun (WGS) entry which is preliminary data.</text>
</comment>
<protein>
    <submittedName>
        <fullName evidence="3">Capsular exopolysaccharide family</fullName>
    </submittedName>
</protein>
<keyword evidence="1" id="KW-0547">Nucleotide-binding</keyword>
<keyword evidence="2" id="KW-0067">ATP-binding</keyword>
<accession>J9G0T0</accession>
<name>J9G0T0_9ZZZZ</name>
<dbReference type="Gene3D" id="3.40.50.300">
    <property type="entry name" value="P-loop containing nucleotide triphosphate hydrolases"/>
    <property type="match status" value="1"/>
</dbReference>
<dbReference type="InterPro" id="IPR050445">
    <property type="entry name" value="Bact_polysacc_biosynth/exp"/>
</dbReference>